<dbReference type="Proteomes" id="UP000295163">
    <property type="component" value="Unassembled WGS sequence"/>
</dbReference>
<keyword evidence="1" id="KW-1133">Transmembrane helix</keyword>
<dbReference type="GeneID" id="64347431"/>
<dbReference type="AlphaFoldDB" id="A0A4R5YCT5"/>
<organism evidence="2 3">
    <name type="scientific">Kocuria rosea</name>
    <name type="common">Deinococcus erythromyxa</name>
    <name type="synonym">Micrococcus rubens</name>
    <dbReference type="NCBI Taxonomy" id="1275"/>
    <lineage>
        <taxon>Bacteria</taxon>
        <taxon>Bacillati</taxon>
        <taxon>Actinomycetota</taxon>
        <taxon>Actinomycetes</taxon>
        <taxon>Micrococcales</taxon>
        <taxon>Micrococcaceae</taxon>
        <taxon>Kocuria</taxon>
    </lineage>
</organism>
<evidence type="ECO:0000313" key="2">
    <source>
        <dbReference type="EMBL" id="TDL42840.1"/>
    </source>
</evidence>
<sequence>MGQHEPVRPGARSVRRWLAGFLSTIAAGASRYAAEGSTPDLVLLLMAVAAAGLVCVLLAGARMGPVRVGMAVALSQGVHHALYSVPALAPCTATGVTEHAPHGAATIRTTASFEVTSCLVPAVSGHSPMLAAHLLAAVTTFLLLRHGERSWWGLVDALGTRLPQVLPLVLPLIPAARPDRRAGEFFHHALRDLALARAVVSRRGPPAPVA</sequence>
<proteinExistence type="predicted"/>
<gene>
    <name evidence="2" type="ORF">E2R59_08385</name>
</gene>
<keyword evidence="1" id="KW-0812">Transmembrane</keyword>
<dbReference type="RefSeq" id="WP_133410129.1">
    <property type="nucleotide sequence ID" value="NZ_SMZT01000003.1"/>
</dbReference>
<comment type="caution">
    <text evidence="2">The sequence shown here is derived from an EMBL/GenBank/DDBJ whole genome shotgun (WGS) entry which is preliminary data.</text>
</comment>
<name>A0A4R5YCT5_KOCRO</name>
<keyword evidence="1" id="KW-0472">Membrane</keyword>
<protein>
    <submittedName>
        <fullName evidence="2">Uncharacterized protein</fullName>
    </submittedName>
</protein>
<evidence type="ECO:0000256" key="1">
    <source>
        <dbReference type="SAM" id="Phobius"/>
    </source>
</evidence>
<reference evidence="2 3" key="1">
    <citation type="submission" date="2019-03" db="EMBL/GenBank/DDBJ databases">
        <title>Genome Sequencing and Assembly of Various Microbes Isolated from Partially Reclaimed Soil and Acid Mine Drainage (AMD) Site.</title>
        <authorList>
            <person name="Steinbock B."/>
            <person name="Bechtold R."/>
            <person name="Sevigny J.L."/>
            <person name="Thomas D."/>
            <person name="Cuthill L.R."/>
            <person name="Aveiro Johannsen E.J."/>
            <person name="Thomas K."/>
            <person name="Ghosh A."/>
        </authorList>
    </citation>
    <scope>NUCLEOTIDE SEQUENCE [LARGE SCALE GENOMIC DNA]</scope>
    <source>
        <strain evidence="2 3">S-A3</strain>
    </source>
</reference>
<dbReference type="EMBL" id="SMZT01000003">
    <property type="protein sequence ID" value="TDL42840.1"/>
    <property type="molecule type" value="Genomic_DNA"/>
</dbReference>
<accession>A0A4R5YCT5</accession>
<feature type="transmembrane region" description="Helical" evidence="1">
    <location>
        <begin position="43"/>
        <end position="61"/>
    </location>
</feature>
<evidence type="ECO:0000313" key="3">
    <source>
        <dbReference type="Proteomes" id="UP000295163"/>
    </source>
</evidence>